<reference evidence="5" key="2">
    <citation type="submission" date="2020-05" db="UniProtKB">
        <authorList>
            <consortium name="EnsemblMetazoa"/>
        </authorList>
    </citation>
    <scope>IDENTIFICATION</scope>
</reference>
<name>A0A084VLX9_ANOSI</name>
<keyword evidence="1" id="KW-0863">Zinc-finger</keyword>
<gene>
    <name evidence="4" type="ORF">ZHAS_00006471</name>
</gene>
<dbReference type="Proteomes" id="UP000030765">
    <property type="component" value="Unassembled WGS sequence"/>
</dbReference>
<proteinExistence type="predicted"/>
<protein>
    <submittedName>
        <fullName evidence="4 5">Gag-like protein</fullName>
    </submittedName>
</protein>
<dbReference type="GO" id="GO:0003676">
    <property type="term" value="F:nucleic acid binding"/>
    <property type="evidence" value="ECO:0007669"/>
    <property type="project" value="InterPro"/>
</dbReference>
<dbReference type="InterPro" id="IPR001878">
    <property type="entry name" value="Znf_CCHC"/>
</dbReference>
<feature type="compositionally biased region" description="Polar residues" evidence="2">
    <location>
        <begin position="1"/>
        <end position="11"/>
    </location>
</feature>
<dbReference type="EnsemblMetazoa" id="ASIC006471-RA">
    <property type="protein sequence ID" value="ASIC006471-PA"/>
    <property type="gene ID" value="ASIC006471"/>
</dbReference>
<sequence length="353" mass="38901">MTTSTQPTRSSARLAGKREDNLPPSRLPLRSSLKVSGKAETPSGVGDKDGVETLTNTVVTSGALAPEPKMRGTAEAIQALQSQLSSINAQVALLATELAEERTIRLQAELERSRERREVTEALKRIEKLLRKKSSSNERQGGNSRSDQPGRNANPSEAVTRPKVIKVKVPEGVNYVDMYRQIRADSSINEHVLQAARTADKVLSITLKRESDGQAALAIVQKALGETGQARLMVPRTVVIVSNIDMLATMNDTIEAVKRKLAVEVTALDISQWTNERSGLQTARISVPVEALKKVADRQLVIGLTRCTMRELPPVPVSERRCVRCHHRGHQARNCRSREDRTEMCLRCGSKEH</sequence>
<dbReference type="OMA" id="THRINNC"/>
<evidence type="ECO:0000256" key="2">
    <source>
        <dbReference type="SAM" id="MobiDB-lite"/>
    </source>
</evidence>
<dbReference type="OrthoDB" id="7742602at2759"/>
<organism evidence="4">
    <name type="scientific">Anopheles sinensis</name>
    <name type="common">Mosquito</name>
    <dbReference type="NCBI Taxonomy" id="74873"/>
    <lineage>
        <taxon>Eukaryota</taxon>
        <taxon>Metazoa</taxon>
        <taxon>Ecdysozoa</taxon>
        <taxon>Arthropoda</taxon>
        <taxon>Hexapoda</taxon>
        <taxon>Insecta</taxon>
        <taxon>Pterygota</taxon>
        <taxon>Neoptera</taxon>
        <taxon>Endopterygota</taxon>
        <taxon>Diptera</taxon>
        <taxon>Nematocera</taxon>
        <taxon>Culicoidea</taxon>
        <taxon>Culicidae</taxon>
        <taxon>Anophelinae</taxon>
        <taxon>Anopheles</taxon>
    </lineage>
</organism>
<dbReference type="EMBL" id="ATLV01014570">
    <property type="status" value="NOT_ANNOTATED_CDS"/>
    <property type="molecule type" value="Genomic_DNA"/>
</dbReference>
<keyword evidence="1" id="KW-0479">Metal-binding</keyword>
<evidence type="ECO:0000313" key="6">
    <source>
        <dbReference type="Proteomes" id="UP000030765"/>
    </source>
</evidence>
<dbReference type="AlphaFoldDB" id="A0A084VLX9"/>
<feature type="domain" description="CCHC-type" evidence="3">
    <location>
        <begin position="320"/>
        <end position="337"/>
    </location>
</feature>
<dbReference type="VEuPathDB" id="VectorBase:ASIS009041"/>
<dbReference type="PROSITE" id="PS50158">
    <property type="entry name" value="ZF_CCHC"/>
    <property type="match status" value="1"/>
</dbReference>
<keyword evidence="1" id="KW-0862">Zinc</keyword>
<dbReference type="InterPro" id="IPR036875">
    <property type="entry name" value="Znf_CCHC_sf"/>
</dbReference>
<keyword evidence="6" id="KW-1185">Reference proteome</keyword>
<dbReference type="VEuPathDB" id="VectorBase:ASIC006471"/>
<accession>A0A084VLX9</accession>
<evidence type="ECO:0000313" key="5">
    <source>
        <dbReference type="EnsemblMetazoa" id="ASIC006471-PA"/>
    </source>
</evidence>
<feature type="compositionally biased region" description="Polar residues" evidence="2">
    <location>
        <begin position="137"/>
        <end position="157"/>
    </location>
</feature>
<feature type="region of interest" description="Disordered" evidence="2">
    <location>
        <begin position="1"/>
        <end position="51"/>
    </location>
</feature>
<dbReference type="GO" id="GO:0008270">
    <property type="term" value="F:zinc ion binding"/>
    <property type="evidence" value="ECO:0007669"/>
    <property type="project" value="UniProtKB-KW"/>
</dbReference>
<feature type="compositionally biased region" description="Low complexity" evidence="2">
    <location>
        <begin position="22"/>
        <end position="33"/>
    </location>
</feature>
<dbReference type="EMBL" id="KE524975">
    <property type="protein sequence ID" value="KFB38973.1"/>
    <property type="molecule type" value="Genomic_DNA"/>
</dbReference>
<feature type="region of interest" description="Disordered" evidence="2">
    <location>
        <begin position="130"/>
        <end position="163"/>
    </location>
</feature>
<evidence type="ECO:0000313" key="4">
    <source>
        <dbReference type="EMBL" id="KFB38973.1"/>
    </source>
</evidence>
<dbReference type="STRING" id="74873.A0A084VLX9"/>
<evidence type="ECO:0000259" key="3">
    <source>
        <dbReference type="PROSITE" id="PS50158"/>
    </source>
</evidence>
<reference evidence="4 6" key="1">
    <citation type="journal article" date="2014" name="BMC Genomics">
        <title>Genome sequence of Anopheles sinensis provides insight into genetics basis of mosquito competence for malaria parasites.</title>
        <authorList>
            <person name="Zhou D."/>
            <person name="Zhang D."/>
            <person name="Ding G."/>
            <person name="Shi L."/>
            <person name="Hou Q."/>
            <person name="Ye Y."/>
            <person name="Xu Y."/>
            <person name="Zhou H."/>
            <person name="Xiong C."/>
            <person name="Li S."/>
            <person name="Yu J."/>
            <person name="Hong S."/>
            <person name="Yu X."/>
            <person name="Zou P."/>
            <person name="Chen C."/>
            <person name="Chang X."/>
            <person name="Wang W."/>
            <person name="Lv Y."/>
            <person name="Sun Y."/>
            <person name="Ma L."/>
            <person name="Shen B."/>
            <person name="Zhu C."/>
        </authorList>
    </citation>
    <scope>NUCLEOTIDE SEQUENCE [LARGE SCALE GENOMIC DNA]</scope>
</reference>
<evidence type="ECO:0000256" key="1">
    <source>
        <dbReference type="PROSITE-ProRule" id="PRU00047"/>
    </source>
</evidence>
<dbReference type="SUPFAM" id="SSF57756">
    <property type="entry name" value="Retrovirus zinc finger-like domains"/>
    <property type="match status" value="1"/>
</dbReference>